<dbReference type="InterPro" id="IPR003598">
    <property type="entry name" value="Ig_sub2"/>
</dbReference>
<feature type="signal peptide" evidence="7">
    <location>
        <begin position="1"/>
        <end position="22"/>
    </location>
</feature>
<dbReference type="GO" id="GO:0098609">
    <property type="term" value="P:cell-cell adhesion"/>
    <property type="evidence" value="ECO:0007669"/>
    <property type="project" value="TreeGrafter"/>
</dbReference>
<dbReference type="InterPro" id="IPR013098">
    <property type="entry name" value="Ig_I-set"/>
</dbReference>
<dbReference type="Pfam" id="PF07679">
    <property type="entry name" value="I-set"/>
    <property type="match status" value="1"/>
</dbReference>
<dbReference type="CDD" id="cd00096">
    <property type="entry name" value="Ig"/>
    <property type="match status" value="1"/>
</dbReference>
<dbReference type="InterPro" id="IPR036179">
    <property type="entry name" value="Ig-like_dom_sf"/>
</dbReference>
<evidence type="ECO:0000313" key="10">
    <source>
        <dbReference type="Proteomes" id="UP000887568"/>
    </source>
</evidence>
<dbReference type="InterPro" id="IPR013783">
    <property type="entry name" value="Ig-like_fold"/>
</dbReference>
<evidence type="ECO:0000259" key="8">
    <source>
        <dbReference type="PROSITE" id="PS50835"/>
    </source>
</evidence>
<dbReference type="RefSeq" id="XP_038065753.1">
    <property type="nucleotide sequence ID" value="XM_038209825.1"/>
</dbReference>
<sequence>MNPLYAMIYICVFGTACHLSCGTILTAVEGEDVQLKCKAFELAATPPCSDADVEFEWLANESTIVKCTQTFSYYTAVLNETSGALTIPHVSGSLNGTKFHCQLLKGAGTNNYKIELIVFNGTDITETTSVLSGILGGGIALECYVENVPSGFPNITFKWLLGNKPLLDACTIKDSTNAGRYNYHHDNHGCNLTINSLELTDEGRYRCEVQYSATTVWKNTSLTVNVPPRDVYIINATTGEICSGYVNVGPGIDQSFTCLATDTKPPAEITWTFAGKNTSGETRVVGTRLHNTSSTFTVPSFQPGQRRNLTCTATGAGEKVVTNIRLLGQHQETDPSMQSQMSLIFVAVGIAAALLLVLVAAIVFWKRQKNNVPYDGNQ</sequence>
<keyword evidence="10" id="KW-1185">Reference proteome</keyword>
<organism evidence="9 10">
    <name type="scientific">Patiria miniata</name>
    <name type="common">Bat star</name>
    <name type="synonym">Asterina miniata</name>
    <dbReference type="NCBI Taxonomy" id="46514"/>
    <lineage>
        <taxon>Eukaryota</taxon>
        <taxon>Metazoa</taxon>
        <taxon>Echinodermata</taxon>
        <taxon>Eleutherozoa</taxon>
        <taxon>Asterozoa</taxon>
        <taxon>Asteroidea</taxon>
        <taxon>Valvatacea</taxon>
        <taxon>Valvatida</taxon>
        <taxon>Asterinidae</taxon>
        <taxon>Patiria</taxon>
    </lineage>
</organism>
<name>A0A914AQ40_PATMI</name>
<keyword evidence="3" id="KW-1015">Disulfide bond</keyword>
<comment type="subcellular location">
    <subcellularLocation>
        <location evidence="1">Membrane</location>
        <topology evidence="1">Single-pass type I membrane protein</topology>
    </subcellularLocation>
</comment>
<dbReference type="OrthoDB" id="10006996at2759"/>
<dbReference type="PANTHER" id="PTHR11640:SF31">
    <property type="entry name" value="IRREGULAR CHIASM C-ROUGHEST PROTEIN-RELATED"/>
    <property type="match status" value="1"/>
</dbReference>
<dbReference type="InterPro" id="IPR051275">
    <property type="entry name" value="Cell_adhesion_signaling"/>
</dbReference>
<feature type="transmembrane region" description="Helical" evidence="6">
    <location>
        <begin position="343"/>
        <end position="365"/>
    </location>
</feature>
<dbReference type="InterPro" id="IPR007110">
    <property type="entry name" value="Ig-like_dom"/>
</dbReference>
<keyword evidence="6" id="KW-1133">Transmembrane helix</keyword>
<evidence type="ECO:0000313" key="9">
    <source>
        <dbReference type="EnsemblMetazoa" id="XP_038065753.1"/>
    </source>
</evidence>
<evidence type="ECO:0000256" key="3">
    <source>
        <dbReference type="ARBA" id="ARBA00023157"/>
    </source>
</evidence>
<keyword evidence="6" id="KW-0812">Transmembrane</keyword>
<dbReference type="EnsemblMetazoa" id="XM_038209825.1">
    <property type="protein sequence ID" value="XP_038065753.1"/>
    <property type="gene ID" value="LOC119735880"/>
</dbReference>
<evidence type="ECO:0000256" key="1">
    <source>
        <dbReference type="ARBA" id="ARBA00004479"/>
    </source>
</evidence>
<evidence type="ECO:0000256" key="2">
    <source>
        <dbReference type="ARBA" id="ARBA00023136"/>
    </source>
</evidence>
<reference evidence="9" key="1">
    <citation type="submission" date="2022-11" db="UniProtKB">
        <authorList>
            <consortium name="EnsemblMetazoa"/>
        </authorList>
    </citation>
    <scope>IDENTIFICATION</scope>
</reference>
<dbReference type="SMART" id="SM00409">
    <property type="entry name" value="IG"/>
    <property type="match status" value="3"/>
</dbReference>
<dbReference type="GeneID" id="119735880"/>
<feature type="domain" description="Ig-like" evidence="8">
    <location>
        <begin position="3"/>
        <end position="117"/>
    </location>
</feature>
<dbReference type="GO" id="GO:0005886">
    <property type="term" value="C:plasma membrane"/>
    <property type="evidence" value="ECO:0007669"/>
    <property type="project" value="TreeGrafter"/>
</dbReference>
<evidence type="ECO:0000256" key="4">
    <source>
        <dbReference type="ARBA" id="ARBA00023180"/>
    </source>
</evidence>
<protein>
    <recommendedName>
        <fullName evidence="8">Ig-like domain-containing protein</fullName>
    </recommendedName>
</protein>
<evidence type="ECO:0000256" key="5">
    <source>
        <dbReference type="ARBA" id="ARBA00023319"/>
    </source>
</evidence>
<dbReference type="PROSITE" id="PS50835">
    <property type="entry name" value="IG_LIKE"/>
    <property type="match status" value="3"/>
</dbReference>
<dbReference type="GO" id="GO:0050839">
    <property type="term" value="F:cell adhesion molecule binding"/>
    <property type="evidence" value="ECO:0007669"/>
    <property type="project" value="TreeGrafter"/>
</dbReference>
<keyword evidence="4" id="KW-0325">Glycoprotein</keyword>
<evidence type="ECO:0000256" key="7">
    <source>
        <dbReference type="SAM" id="SignalP"/>
    </source>
</evidence>
<feature type="domain" description="Ig-like" evidence="8">
    <location>
        <begin position="136"/>
        <end position="223"/>
    </location>
</feature>
<accession>A0A914AQ40</accession>
<dbReference type="Gene3D" id="2.60.40.10">
    <property type="entry name" value="Immunoglobulins"/>
    <property type="match status" value="3"/>
</dbReference>
<dbReference type="SUPFAM" id="SSF48726">
    <property type="entry name" value="Immunoglobulin"/>
    <property type="match status" value="3"/>
</dbReference>
<dbReference type="Proteomes" id="UP000887568">
    <property type="component" value="Unplaced"/>
</dbReference>
<feature type="domain" description="Ig-like" evidence="8">
    <location>
        <begin position="228"/>
        <end position="322"/>
    </location>
</feature>
<keyword evidence="5" id="KW-0393">Immunoglobulin domain</keyword>
<feature type="chain" id="PRO_5037714149" description="Ig-like domain-containing protein" evidence="7">
    <location>
        <begin position="23"/>
        <end position="378"/>
    </location>
</feature>
<dbReference type="AlphaFoldDB" id="A0A914AQ40"/>
<dbReference type="GO" id="GO:0005911">
    <property type="term" value="C:cell-cell junction"/>
    <property type="evidence" value="ECO:0007669"/>
    <property type="project" value="TreeGrafter"/>
</dbReference>
<dbReference type="Pfam" id="PF13927">
    <property type="entry name" value="Ig_3"/>
    <property type="match status" value="1"/>
</dbReference>
<keyword evidence="7" id="KW-0732">Signal</keyword>
<dbReference type="PANTHER" id="PTHR11640">
    <property type="entry name" value="NEPHRIN"/>
    <property type="match status" value="1"/>
</dbReference>
<dbReference type="InterPro" id="IPR003599">
    <property type="entry name" value="Ig_sub"/>
</dbReference>
<evidence type="ECO:0000256" key="6">
    <source>
        <dbReference type="SAM" id="Phobius"/>
    </source>
</evidence>
<keyword evidence="2 6" id="KW-0472">Membrane</keyword>
<dbReference type="OMA" id="WLANEST"/>
<proteinExistence type="predicted"/>
<dbReference type="SMART" id="SM00408">
    <property type="entry name" value="IGc2"/>
    <property type="match status" value="2"/>
</dbReference>